<dbReference type="GO" id="GO:0004519">
    <property type="term" value="F:endonuclease activity"/>
    <property type="evidence" value="ECO:0007669"/>
    <property type="project" value="UniProtKB-KW"/>
</dbReference>
<evidence type="ECO:0000313" key="8">
    <source>
        <dbReference type="Proteomes" id="UP000256519"/>
    </source>
</evidence>
<dbReference type="CDD" id="cd17278">
    <property type="entry name" value="RMtype1_S_LdeBORF1052P-TRD2-CR2"/>
    <property type="match status" value="1"/>
</dbReference>
<evidence type="ECO:0000256" key="2">
    <source>
        <dbReference type="ARBA" id="ARBA00022747"/>
    </source>
</evidence>
<dbReference type="Pfam" id="PF01420">
    <property type="entry name" value="Methylase_S"/>
    <property type="match status" value="2"/>
</dbReference>
<evidence type="ECO:0000256" key="5">
    <source>
        <dbReference type="SAM" id="Coils"/>
    </source>
</evidence>
<dbReference type="PANTHER" id="PTHR43140">
    <property type="entry name" value="TYPE-1 RESTRICTION ENZYME ECOKI SPECIFICITY PROTEIN"/>
    <property type="match status" value="1"/>
</dbReference>
<dbReference type="InterPro" id="IPR000055">
    <property type="entry name" value="Restrct_endonuc_typeI_TRD"/>
</dbReference>
<dbReference type="SUPFAM" id="SSF116734">
    <property type="entry name" value="DNA methylase specificity domain"/>
    <property type="match status" value="2"/>
</dbReference>
<dbReference type="RefSeq" id="WP_116076615.1">
    <property type="nucleotide sequence ID" value="NZ_CP187630.1"/>
</dbReference>
<keyword evidence="5" id="KW-0175">Coiled coil</keyword>
<sequence length="485" mass="56178">MSGEKKKIENLLEEALISEDEQLYEIPKNWVWVRMGEVISINPSKPKLDLPNEQICSFLPMNMVNPQTGRIDNLEEREFEKVKKGYTYFKENDVLFAKITPCMENGNTVIAKGLKNKFGFGSTEFYVFRTSKYIDERYVYYLLRSEKFRKQAKMEMTGAVGQQRVPKRFLESYPLALPPLNEQKRIVERIEQLLNKIEGAKQLIEGAKETFEIRRAAILDKAFRGGLTQKWRRENSLIKKESGYFNNFSSIDSNAPYSIPNKWKWLKLKDLANFKNGYAFKSKDFVEKGIQLVRMGNLYKNKLALDRNPVYMPLDYNEKIIEKYTICNGDILLSLTGTKYKRDYGYAVKVENLVNPLLLNQRILSLRPLFINEYIFYYLQSPTFRNAFFSFETGGVNQGNVASKAVESILIPVPPIEEAEEIGKMLNRLLDNEKQSLDLLAIEGNIETLKQSILSKAFQGKMGMNNPDEENALELLKKVLQEKLK</sequence>
<evidence type="ECO:0000256" key="1">
    <source>
        <dbReference type="ARBA" id="ARBA00010923"/>
    </source>
</evidence>
<keyword evidence="2" id="KW-0680">Restriction system</keyword>
<dbReference type="PANTHER" id="PTHR43140:SF1">
    <property type="entry name" value="TYPE I RESTRICTION ENZYME ECOKI SPECIFICITY SUBUNIT"/>
    <property type="match status" value="1"/>
</dbReference>
<gene>
    <name evidence="7" type="ORF">C3744_20785</name>
</gene>
<protein>
    <submittedName>
        <fullName evidence="7">Restriction endonuclease subunit S</fullName>
    </submittedName>
</protein>
<dbReference type="CDD" id="cd17260">
    <property type="entry name" value="RMtype1_S_EcoEI-TRD1-CR1_like"/>
    <property type="match status" value="1"/>
</dbReference>
<feature type="coiled-coil region" evidence="5">
    <location>
        <begin position="180"/>
        <end position="210"/>
    </location>
</feature>
<dbReference type="GO" id="GO:0009307">
    <property type="term" value="P:DNA restriction-modification system"/>
    <property type="evidence" value="ECO:0007669"/>
    <property type="project" value="UniProtKB-KW"/>
</dbReference>
<comment type="subunit">
    <text evidence="4">The methyltransferase is composed of M and S polypeptides.</text>
</comment>
<dbReference type="Gene3D" id="3.90.220.20">
    <property type="entry name" value="DNA methylase specificity domains"/>
    <property type="match status" value="2"/>
</dbReference>
<dbReference type="EMBL" id="PQWM01000028">
    <property type="protein sequence ID" value="RDZ11500.1"/>
    <property type="molecule type" value="Genomic_DNA"/>
</dbReference>
<organism evidence="7 8">
    <name type="scientific">Priestia megaterium</name>
    <name type="common">Bacillus megaterium</name>
    <dbReference type="NCBI Taxonomy" id="1404"/>
    <lineage>
        <taxon>Bacteria</taxon>
        <taxon>Bacillati</taxon>
        <taxon>Bacillota</taxon>
        <taxon>Bacilli</taxon>
        <taxon>Bacillales</taxon>
        <taxon>Bacillaceae</taxon>
        <taxon>Priestia</taxon>
    </lineage>
</organism>
<comment type="similarity">
    <text evidence="1">Belongs to the type-I restriction system S methylase family.</text>
</comment>
<accession>A0A3D8WY38</accession>
<dbReference type="Proteomes" id="UP000256519">
    <property type="component" value="Unassembled WGS sequence"/>
</dbReference>
<evidence type="ECO:0000313" key="7">
    <source>
        <dbReference type="EMBL" id="RDZ11500.1"/>
    </source>
</evidence>
<dbReference type="InterPro" id="IPR044946">
    <property type="entry name" value="Restrct_endonuc_typeI_TRD_sf"/>
</dbReference>
<feature type="domain" description="Type I restriction modification DNA specificity" evidence="6">
    <location>
        <begin position="27"/>
        <end position="205"/>
    </location>
</feature>
<keyword evidence="3" id="KW-0238">DNA-binding</keyword>
<dbReference type="GO" id="GO:0003677">
    <property type="term" value="F:DNA binding"/>
    <property type="evidence" value="ECO:0007669"/>
    <property type="project" value="UniProtKB-KW"/>
</dbReference>
<proteinExistence type="inferred from homology"/>
<dbReference type="AlphaFoldDB" id="A0A3D8WY38"/>
<feature type="domain" description="Type I restriction modification DNA specificity" evidence="6">
    <location>
        <begin position="260"/>
        <end position="434"/>
    </location>
</feature>
<dbReference type="InterPro" id="IPR051212">
    <property type="entry name" value="Type-I_RE_S_subunit"/>
</dbReference>
<reference evidence="7" key="1">
    <citation type="journal article" date="2018" name="Appl. Environ. Microbiol.">
        <title>Antimicrobial susceptibility testing and tentative epidemiological cut-off values of five Bacillus species relevant for use as animal feed additives or for plant protection.</title>
        <authorList>
            <person name="Agerso Y."/>
            <person name="Stuer-Lauridsen B."/>
            <person name="Bjerre K."/>
            <person name="Jensen M.G."/>
            <person name="Johansen E."/>
            <person name="Bennedsen M."/>
            <person name="Brockmann E."/>
            <person name="Nielsen B."/>
        </authorList>
    </citation>
    <scope>NUCLEOTIDE SEQUENCE [LARGE SCALE GENOMIC DNA]</scope>
    <source>
        <strain evidence="7">CHCC20162</strain>
    </source>
</reference>
<comment type="caution">
    <text evidence="7">The sequence shown here is derived from an EMBL/GenBank/DDBJ whole genome shotgun (WGS) entry which is preliminary data.</text>
</comment>
<evidence type="ECO:0000259" key="6">
    <source>
        <dbReference type="Pfam" id="PF01420"/>
    </source>
</evidence>
<keyword evidence="7" id="KW-0378">Hydrolase</keyword>
<evidence type="ECO:0000256" key="3">
    <source>
        <dbReference type="ARBA" id="ARBA00023125"/>
    </source>
</evidence>
<keyword evidence="7" id="KW-0255">Endonuclease</keyword>
<keyword evidence="7" id="KW-0540">Nuclease</keyword>
<evidence type="ECO:0000256" key="4">
    <source>
        <dbReference type="ARBA" id="ARBA00038652"/>
    </source>
</evidence>
<name>A0A3D8WY38_PRIMG</name>